<comment type="function">
    <text evidence="6">Choline transporter.</text>
</comment>
<name>A0A7S1CX49_CYCTE</name>
<evidence type="ECO:0000256" key="5">
    <source>
        <dbReference type="ARBA" id="ARBA00023136"/>
    </source>
</evidence>
<dbReference type="PANTHER" id="PTHR12385">
    <property type="entry name" value="CHOLINE TRANSPORTER-LIKE (SLC FAMILY 44)"/>
    <property type="match status" value="1"/>
</dbReference>
<dbReference type="GO" id="GO:0005886">
    <property type="term" value="C:plasma membrane"/>
    <property type="evidence" value="ECO:0007669"/>
    <property type="project" value="UniProtKB-SubCell"/>
</dbReference>
<evidence type="ECO:0000256" key="3">
    <source>
        <dbReference type="ARBA" id="ARBA00022692"/>
    </source>
</evidence>
<evidence type="ECO:0000256" key="4">
    <source>
        <dbReference type="ARBA" id="ARBA00022989"/>
    </source>
</evidence>
<reference evidence="7" key="1">
    <citation type="submission" date="2021-01" db="EMBL/GenBank/DDBJ databases">
        <authorList>
            <person name="Corre E."/>
            <person name="Pelletier E."/>
            <person name="Niang G."/>
            <person name="Scheremetjew M."/>
            <person name="Finn R."/>
            <person name="Kale V."/>
            <person name="Holt S."/>
            <person name="Cochrane G."/>
            <person name="Meng A."/>
            <person name="Brown T."/>
            <person name="Cohen L."/>
        </authorList>
    </citation>
    <scope>NUCLEOTIDE SEQUENCE</scope>
    <source>
        <strain evidence="7">ECT3854</strain>
    </source>
</reference>
<sequence>MSNAAEPLPVIMAPPRDDLHERLLPMSPPEAQNVTMDAETQEDWTRGEKQPSICRDWFFALLFYAHLATIITLAILWGIPSLRYPNSFSKSPGNLTATASSVANQQTTNGSFFGYFYLLLFLGAGSLVVSSLVLAIMTRFSQVLIQISIIFNIFASIFLMVMFASSGNNGAVLAAFISFAIFSCYAFAVWDRIPFAAANLTTGVTAIRTNIGVAFVPVLMSLLAWVYIFFWVVALYGTFMTSDQNCDQNDKHCNRKIEEVIVAIYLVALFWTLQVISNVTHVTAAGVVGTWWFAPEEASSMCSKSVCDSFSRSTLSSFGSICLGSLLAGIAQILHEFVHSLRRERNAGGGSDSLLLCLVECLLSIIESLVRYFNRWAFVYVGLYGYSYLEAGEKVMKLFTERGWGTIINDRLVTRVLVWMALLIGAMNGLFGWILVRSYPGLLAGMTQNTAAWIAFSTGFLIGTGVANILMTLVSSSVDTVVVCFAEAPTDFRLNHSELSEKMENAWMATYPQEYHGNRALDA</sequence>
<feature type="transmembrane region" description="Helical" evidence="6">
    <location>
        <begin position="143"/>
        <end position="164"/>
    </location>
</feature>
<dbReference type="AlphaFoldDB" id="A0A7S1CX49"/>
<evidence type="ECO:0000256" key="1">
    <source>
        <dbReference type="ARBA" id="ARBA00004141"/>
    </source>
</evidence>
<accession>A0A7S1CX49</accession>
<feature type="transmembrane region" description="Helical" evidence="6">
    <location>
        <begin position="222"/>
        <end position="239"/>
    </location>
</feature>
<feature type="transmembrane region" description="Helical" evidence="6">
    <location>
        <begin position="260"/>
        <end position="293"/>
    </location>
</feature>
<proteinExistence type="inferred from homology"/>
<feature type="transmembrane region" description="Helical" evidence="6">
    <location>
        <begin position="115"/>
        <end position="136"/>
    </location>
</feature>
<evidence type="ECO:0000256" key="6">
    <source>
        <dbReference type="RuleBase" id="RU368066"/>
    </source>
</evidence>
<dbReference type="PANTHER" id="PTHR12385:SF4">
    <property type="entry name" value="PROTEIN PNS1"/>
    <property type="match status" value="1"/>
</dbReference>
<comment type="subcellular location">
    <subcellularLocation>
        <location evidence="6">Cell membrane</location>
        <topology evidence="6">Multi-pass membrane protein</topology>
    </subcellularLocation>
    <subcellularLocation>
        <location evidence="1">Membrane</location>
        <topology evidence="1">Multi-pass membrane protein</topology>
    </subcellularLocation>
</comment>
<evidence type="ECO:0000256" key="2">
    <source>
        <dbReference type="ARBA" id="ARBA00007168"/>
    </source>
</evidence>
<feature type="transmembrane region" description="Helical" evidence="6">
    <location>
        <begin position="451"/>
        <end position="470"/>
    </location>
</feature>
<dbReference type="EMBL" id="HBFW01003434">
    <property type="protein sequence ID" value="CAD8931219.1"/>
    <property type="molecule type" value="Transcribed_RNA"/>
</dbReference>
<dbReference type="GO" id="GO:0022857">
    <property type="term" value="F:transmembrane transporter activity"/>
    <property type="evidence" value="ECO:0007669"/>
    <property type="project" value="UniProtKB-UniRule"/>
</dbReference>
<feature type="transmembrane region" description="Helical" evidence="6">
    <location>
        <begin position="57"/>
        <end position="79"/>
    </location>
</feature>
<dbReference type="InterPro" id="IPR007603">
    <property type="entry name" value="Choline_transptr-like"/>
</dbReference>
<dbReference type="Pfam" id="PF04515">
    <property type="entry name" value="Choline_transpo"/>
    <property type="match status" value="1"/>
</dbReference>
<feature type="transmembrane region" description="Helical" evidence="6">
    <location>
        <begin position="170"/>
        <end position="190"/>
    </location>
</feature>
<protein>
    <recommendedName>
        <fullName evidence="6">Choline transporter-like protein</fullName>
    </recommendedName>
</protein>
<keyword evidence="3 6" id="KW-0812">Transmembrane</keyword>
<organism evidence="7">
    <name type="scientific">Cyclophora tenuis</name>
    <name type="common">Marine diatom</name>
    <dbReference type="NCBI Taxonomy" id="216820"/>
    <lineage>
        <taxon>Eukaryota</taxon>
        <taxon>Sar</taxon>
        <taxon>Stramenopiles</taxon>
        <taxon>Ochrophyta</taxon>
        <taxon>Bacillariophyta</taxon>
        <taxon>Fragilariophyceae</taxon>
        <taxon>Fragilariophycidae</taxon>
        <taxon>Cyclophorales</taxon>
        <taxon>Cyclophoraceae</taxon>
        <taxon>Cyclophora</taxon>
    </lineage>
</organism>
<keyword evidence="4 6" id="KW-1133">Transmembrane helix</keyword>
<keyword evidence="5 6" id="KW-0472">Membrane</keyword>
<evidence type="ECO:0000313" key="7">
    <source>
        <dbReference type="EMBL" id="CAD8931219.1"/>
    </source>
</evidence>
<feature type="transmembrane region" description="Helical" evidence="6">
    <location>
        <begin position="412"/>
        <end position="436"/>
    </location>
</feature>
<gene>
    <name evidence="7" type="ORF">CTEN0397_LOCUS2241</name>
</gene>
<comment type="similarity">
    <text evidence="2 6">Belongs to the CTL (choline transporter-like) family.</text>
</comment>